<dbReference type="Proteomes" id="UP000293360">
    <property type="component" value="Unassembled WGS sequence"/>
</dbReference>
<keyword evidence="3" id="KW-0689">Ribosomal protein</keyword>
<dbReference type="STRING" id="155417.A0A4Q4T520"/>
<dbReference type="InterPro" id="IPR007740">
    <property type="entry name" value="Ribosomal_mL49"/>
</dbReference>
<feature type="compositionally biased region" description="Low complexity" evidence="7">
    <location>
        <begin position="35"/>
        <end position="65"/>
    </location>
</feature>
<evidence type="ECO:0000256" key="1">
    <source>
        <dbReference type="ARBA" id="ARBA00004173"/>
    </source>
</evidence>
<proteinExistence type="inferred from homology"/>
<evidence type="ECO:0000256" key="4">
    <source>
        <dbReference type="ARBA" id="ARBA00023128"/>
    </source>
</evidence>
<dbReference type="GO" id="GO:0003735">
    <property type="term" value="F:structural constituent of ribosome"/>
    <property type="evidence" value="ECO:0007669"/>
    <property type="project" value="InterPro"/>
</dbReference>
<dbReference type="Pfam" id="PF05046">
    <property type="entry name" value="Img2"/>
    <property type="match status" value="1"/>
</dbReference>
<accession>A0A4Q4T520</accession>
<evidence type="ECO:0000256" key="2">
    <source>
        <dbReference type="ARBA" id="ARBA00005677"/>
    </source>
</evidence>
<comment type="caution">
    <text evidence="8">The sequence shown here is derived from an EMBL/GenBank/DDBJ whole genome shotgun (WGS) entry which is preliminary data.</text>
</comment>
<dbReference type="GO" id="GO:0006412">
    <property type="term" value="P:translation"/>
    <property type="evidence" value="ECO:0007669"/>
    <property type="project" value="InterPro"/>
</dbReference>
<feature type="region of interest" description="Disordered" evidence="7">
    <location>
        <begin position="35"/>
        <end position="70"/>
    </location>
</feature>
<protein>
    <recommendedName>
        <fullName evidence="6">Large ribosomal subunit protein mL49</fullName>
    </recommendedName>
</protein>
<evidence type="ECO:0000313" key="9">
    <source>
        <dbReference type="Proteomes" id="UP000293360"/>
    </source>
</evidence>
<keyword evidence="5" id="KW-0687">Ribonucleoprotein</keyword>
<dbReference type="PANTHER" id="PTHR13477:SF0">
    <property type="entry name" value="LARGE RIBOSOMAL SUBUNIT PROTEIN ML49"/>
    <property type="match status" value="1"/>
</dbReference>
<comment type="subcellular location">
    <subcellularLocation>
        <location evidence="1">Mitochondrion</location>
    </subcellularLocation>
</comment>
<dbReference type="PANTHER" id="PTHR13477">
    <property type="entry name" value="MITOCHONDRIAL 39S RIBOSOMAL PROTEIN L49"/>
    <property type="match status" value="1"/>
</dbReference>
<name>A0A4Q4T520_9PEZI</name>
<gene>
    <name evidence="8" type="ORF">DL764_007358</name>
</gene>
<sequence length="159" mass="17597">MIWRALRPTTAPTASIIRTPIRFVLPIRTRMFSTSTAETSPAADTPAAPTLSSSSASSFTQTAPSVTSPEQVPKVQLPYFVSKNNLDNFGVYHRRKAGGNLKVTLLKRAEGNLQALKHDLKEALQLRDADVSVNSVTKHIMVRGHRRDEILHFLKTMGF</sequence>
<dbReference type="Gene3D" id="3.30.780.10">
    <property type="entry name" value="SUI1-like domain"/>
    <property type="match status" value="1"/>
</dbReference>
<evidence type="ECO:0000256" key="5">
    <source>
        <dbReference type="ARBA" id="ARBA00023274"/>
    </source>
</evidence>
<dbReference type="GO" id="GO:0005762">
    <property type="term" value="C:mitochondrial large ribosomal subunit"/>
    <property type="evidence" value="ECO:0007669"/>
    <property type="project" value="TreeGrafter"/>
</dbReference>
<keyword evidence="9" id="KW-1185">Reference proteome</keyword>
<comment type="similarity">
    <text evidence="2">Belongs to the mitochondrion-specific ribosomal protein mL49 family.</text>
</comment>
<dbReference type="AlphaFoldDB" id="A0A4Q4T520"/>
<reference evidence="8 9" key="1">
    <citation type="submission" date="2018-06" db="EMBL/GenBank/DDBJ databases">
        <title>Complete Genomes of Monosporascus.</title>
        <authorList>
            <person name="Robinson A.J."/>
            <person name="Natvig D.O."/>
        </authorList>
    </citation>
    <scope>NUCLEOTIDE SEQUENCE [LARGE SCALE GENOMIC DNA]</scope>
    <source>
        <strain evidence="8 9">CBS 110550</strain>
    </source>
</reference>
<evidence type="ECO:0000256" key="3">
    <source>
        <dbReference type="ARBA" id="ARBA00022980"/>
    </source>
</evidence>
<evidence type="ECO:0000313" key="8">
    <source>
        <dbReference type="EMBL" id="RYO97217.1"/>
    </source>
</evidence>
<keyword evidence="4" id="KW-0496">Mitochondrion</keyword>
<organism evidence="8 9">
    <name type="scientific">Monosporascus ibericus</name>
    <dbReference type="NCBI Taxonomy" id="155417"/>
    <lineage>
        <taxon>Eukaryota</taxon>
        <taxon>Fungi</taxon>
        <taxon>Dikarya</taxon>
        <taxon>Ascomycota</taxon>
        <taxon>Pezizomycotina</taxon>
        <taxon>Sordariomycetes</taxon>
        <taxon>Xylariomycetidae</taxon>
        <taxon>Xylariales</taxon>
        <taxon>Xylariales incertae sedis</taxon>
        <taxon>Monosporascus</taxon>
    </lineage>
</organism>
<evidence type="ECO:0000256" key="6">
    <source>
        <dbReference type="ARBA" id="ARBA00035191"/>
    </source>
</evidence>
<dbReference type="EMBL" id="QJNU01000495">
    <property type="protein sequence ID" value="RYO97217.1"/>
    <property type="molecule type" value="Genomic_DNA"/>
</dbReference>
<dbReference type="OrthoDB" id="19439at2759"/>
<evidence type="ECO:0000256" key="7">
    <source>
        <dbReference type="SAM" id="MobiDB-lite"/>
    </source>
</evidence>